<dbReference type="EMBL" id="JADEXG010000068">
    <property type="protein sequence ID" value="MBE9079821.1"/>
    <property type="molecule type" value="Genomic_DNA"/>
</dbReference>
<comment type="catalytic activity">
    <reaction evidence="4">
        <text>glycine + O2 + H2O = glyoxylate + H2O2 + NH4(+)</text>
        <dbReference type="Rhea" id="RHEA:11532"/>
        <dbReference type="ChEBI" id="CHEBI:15377"/>
        <dbReference type="ChEBI" id="CHEBI:15379"/>
        <dbReference type="ChEBI" id="CHEBI:16240"/>
        <dbReference type="ChEBI" id="CHEBI:28938"/>
        <dbReference type="ChEBI" id="CHEBI:36655"/>
        <dbReference type="ChEBI" id="CHEBI:57305"/>
        <dbReference type="EC" id="1.4.3.19"/>
    </reaction>
</comment>
<protein>
    <recommendedName>
        <fullName evidence="5">glycine oxidase</fullName>
        <ecNumber evidence="5">1.4.3.19</ecNumber>
    </recommendedName>
</protein>
<evidence type="ECO:0000256" key="1">
    <source>
        <dbReference type="ARBA" id="ARBA00004948"/>
    </source>
</evidence>
<dbReference type="InterPro" id="IPR012727">
    <property type="entry name" value="Gly_oxidase_ThiO"/>
</dbReference>
<evidence type="ECO:0000256" key="4">
    <source>
        <dbReference type="ARBA" id="ARBA00049872"/>
    </source>
</evidence>
<dbReference type="SUPFAM" id="SSF54373">
    <property type="entry name" value="FAD-linked reductases, C-terminal domain"/>
    <property type="match status" value="1"/>
</dbReference>
<dbReference type="PANTHER" id="PTHR13847:SF289">
    <property type="entry name" value="GLYCINE OXIDASE"/>
    <property type="match status" value="1"/>
</dbReference>
<evidence type="ECO:0000313" key="9">
    <source>
        <dbReference type="Proteomes" id="UP000636505"/>
    </source>
</evidence>
<feature type="domain" description="FAD dependent oxidoreductase" evidence="7">
    <location>
        <begin position="6"/>
        <end position="339"/>
    </location>
</feature>
<comment type="pathway">
    <text evidence="1">Cofactor biosynthesis; thiamine diphosphate biosynthesis.</text>
</comment>
<evidence type="ECO:0000256" key="6">
    <source>
        <dbReference type="SAM" id="MobiDB-lite"/>
    </source>
</evidence>
<keyword evidence="2" id="KW-0784">Thiamine biosynthesis</keyword>
<dbReference type="InterPro" id="IPR006076">
    <property type="entry name" value="FAD-dep_OxRdtase"/>
</dbReference>
<dbReference type="AlphaFoldDB" id="A0A8J7DN64"/>
<name>A0A8J7DN64_9CYAN</name>
<evidence type="ECO:0000259" key="7">
    <source>
        <dbReference type="Pfam" id="PF01266"/>
    </source>
</evidence>
<dbReference type="GO" id="GO:0009228">
    <property type="term" value="P:thiamine biosynthetic process"/>
    <property type="evidence" value="ECO:0007669"/>
    <property type="project" value="UniProtKB-KW"/>
</dbReference>
<dbReference type="UniPathway" id="UPA00060"/>
<dbReference type="GO" id="GO:0043799">
    <property type="term" value="F:glycine oxidase activity"/>
    <property type="evidence" value="ECO:0007669"/>
    <property type="project" value="UniProtKB-EC"/>
</dbReference>
<dbReference type="Pfam" id="PF01266">
    <property type="entry name" value="DAO"/>
    <property type="match status" value="1"/>
</dbReference>
<feature type="non-terminal residue" evidence="8">
    <location>
        <position position="384"/>
    </location>
</feature>
<dbReference type="GO" id="GO:0009229">
    <property type="term" value="P:thiamine diphosphate biosynthetic process"/>
    <property type="evidence" value="ECO:0007669"/>
    <property type="project" value="UniProtKB-UniPathway"/>
</dbReference>
<comment type="caution">
    <text evidence="8">The sequence shown here is derived from an EMBL/GenBank/DDBJ whole genome shotgun (WGS) entry which is preliminary data.</text>
</comment>
<evidence type="ECO:0000256" key="5">
    <source>
        <dbReference type="ARBA" id="ARBA00050018"/>
    </source>
</evidence>
<dbReference type="Gene3D" id="3.30.9.10">
    <property type="entry name" value="D-Amino Acid Oxidase, subunit A, domain 2"/>
    <property type="match status" value="1"/>
</dbReference>
<dbReference type="RefSeq" id="WP_193911159.1">
    <property type="nucleotide sequence ID" value="NZ_JADEXG010000068.1"/>
</dbReference>
<proteinExistence type="predicted"/>
<dbReference type="GO" id="GO:0005737">
    <property type="term" value="C:cytoplasm"/>
    <property type="evidence" value="ECO:0007669"/>
    <property type="project" value="TreeGrafter"/>
</dbReference>
<gene>
    <name evidence="8" type="primary">thiO</name>
    <name evidence="8" type="ORF">IQ241_21415</name>
</gene>
<dbReference type="PRINTS" id="PR00411">
    <property type="entry name" value="PNDRDTASEI"/>
</dbReference>
<keyword evidence="9" id="KW-1185">Reference proteome</keyword>
<dbReference type="Gene3D" id="3.50.50.60">
    <property type="entry name" value="FAD/NAD(P)-binding domain"/>
    <property type="match status" value="1"/>
</dbReference>
<evidence type="ECO:0000256" key="2">
    <source>
        <dbReference type="ARBA" id="ARBA00022977"/>
    </source>
</evidence>
<organism evidence="8 9">
    <name type="scientific">Vasconcelosia minhoensis LEGE 07310</name>
    <dbReference type="NCBI Taxonomy" id="915328"/>
    <lineage>
        <taxon>Bacteria</taxon>
        <taxon>Bacillati</taxon>
        <taxon>Cyanobacteriota</taxon>
        <taxon>Cyanophyceae</taxon>
        <taxon>Nodosilineales</taxon>
        <taxon>Cymatolegaceae</taxon>
        <taxon>Vasconcelosia</taxon>
        <taxon>Vasconcelosia minhoensis</taxon>
    </lineage>
</organism>
<dbReference type="PANTHER" id="PTHR13847">
    <property type="entry name" value="SARCOSINE DEHYDROGENASE-RELATED"/>
    <property type="match status" value="1"/>
</dbReference>
<dbReference type="GO" id="GO:0050660">
    <property type="term" value="F:flavin adenine dinucleotide binding"/>
    <property type="evidence" value="ECO:0007669"/>
    <property type="project" value="InterPro"/>
</dbReference>
<evidence type="ECO:0000313" key="8">
    <source>
        <dbReference type="EMBL" id="MBE9079821.1"/>
    </source>
</evidence>
<evidence type="ECO:0000256" key="3">
    <source>
        <dbReference type="ARBA" id="ARBA00023002"/>
    </source>
</evidence>
<dbReference type="InterPro" id="IPR036188">
    <property type="entry name" value="FAD/NAD-bd_sf"/>
</dbReference>
<accession>A0A8J7DN64</accession>
<dbReference type="EC" id="1.4.3.19" evidence="5"/>
<feature type="region of interest" description="Disordered" evidence="6">
    <location>
        <begin position="351"/>
        <end position="384"/>
    </location>
</feature>
<dbReference type="SUPFAM" id="SSF51905">
    <property type="entry name" value="FAD/NAD(P)-binding domain"/>
    <property type="match status" value="1"/>
</dbReference>
<sequence length="384" mass="40958">MNLAEILVIGGGVIGLAIATELRLQGAQVTLLSRDFQAAAGQAAAGMLAPRAEGLAPGPMLELCLRSLALYPDWVSKIEAVSGQTTGYWPCGILAPVLTLTAGQAPSESQAAQVPLSGTAIHHYQPGLNPAVKGGWFYPEEGQVDSRALLQALRTAAQELGVDIQEGVAVEALIQRQQKIASLRTSAGEFQAEHYVLATGAWSSQLLPLPVFPCKGQMLALRTPDASAQLTLHRVLFGEEIYIVPRQDGRIVLGATTEDVGFSPHNTAAGIAQLLNAAIRLYPPLQAYPLQECWWGYRPTTPDQLPILGPGPCTNLTLATGHHRNGILLAPITAKLITQSIQHQPDPLLQPFSYDRFHSSDPSTPDPTTFLGRQGNPAPTLHPT</sequence>
<reference evidence="8" key="1">
    <citation type="submission" date="2020-10" db="EMBL/GenBank/DDBJ databases">
        <authorList>
            <person name="Castelo-Branco R."/>
            <person name="Eusebio N."/>
            <person name="Adriana R."/>
            <person name="Vieira A."/>
            <person name="Brugerolle De Fraissinette N."/>
            <person name="Rezende De Castro R."/>
            <person name="Schneider M.P."/>
            <person name="Vasconcelos V."/>
            <person name="Leao P.N."/>
        </authorList>
    </citation>
    <scope>NUCLEOTIDE SEQUENCE</scope>
    <source>
        <strain evidence="8">LEGE 07310</strain>
    </source>
</reference>
<keyword evidence="3 8" id="KW-0560">Oxidoreductase</keyword>
<dbReference type="Proteomes" id="UP000636505">
    <property type="component" value="Unassembled WGS sequence"/>
</dbReference>
<dbReference type="NCBIfam" id="TIGR02352">
    <property type="entry name" value="thiamin_ThiO"/>
    <property type="match status" value="1"/>
</dbReference>